<evidence type="ECO:0000313" key="2">
    <source>
        <dbReference type="Proteomes" id="UP000887565"/>
    </source>
</evidence>
<keyword evidence="2" id="KW-1185">Reference proteome</keyword>
<reference evidence="3" key="1">
    <citation type="submission" date="2022-11" db="UniProtKB">
        <authorList>
            <consortium name="WormBaseParasite"/>
        </authorList>
    </citation>
    <scope>IDENTIFICATION</scope>
</reference>
<protein>
    <submittedName>
        <fullName evidence="3">Uncharacterized protein</fullName>
    </submittedName>
</protein>
<dbReference type="Proteomes" id="UP000887565">
    <property type="component" value="Unplaced"/>
</dbReference>
<name>A0A915KVQ6_ROMCU</name>
<feature type="region of interest" description="Disordered" evidence="1">
    <location>
        <begin position="41"/>
        <end position="65"/>
    </location>
</feature>
<accession>A0A915KVQ6</accession>
<evidence type="ECO:0000256" key="1">
    <source>
        <dbReference type="SAM" id="MobiDB-lite"/>
    </source>
</evidence>
<proteinExistence type="predicted"/>
<organism evidence="2 3">
    <name type="scientific">Romanomermis culicivorax</name>
    <name type="common">Nematode worm</name>
    <dbReference type="NCBI Taxonomy" id="13658"/>
    <lineage>
        <taxon>Eukaryota</taxon>
        <taxon>Metazoa</taxon>
        <taxon>Ecdysozoa</taxon>
        <taxon>Nematoda</taxon>
        <taxon>Enoplea</taxon>
        <taxon>Dorylaimia</taxon>
        <taxon>Mermithida</taxon>
        <taxon>Mermithoidea</taxon>
        <taxon>Mermithidae</taxon>
        <taxon>Romanomermis</taxon>
    </lineage>
</organism>
<sequence>MLINPTKYAVDEKQETLKTYSFKLFSSREDIGINHIKIFRGEEREERTNKDKVEDQKDEKMEESI</sequence>
<evidence type="ECO:0000313" key="3">
    <source>
        <dbReference type="WBParaSite" id="nRc.2.0.1.t42880-RA"/>
    </source>
</evidence>
<dbReference type="WBParaSite" id="nRc.2.0.1.t42880-RA">
    <property type="protein sequence ID" value="nRc.2.0.1.t42880-RA"/>
    <property type="gene ID" value="nRc.2.0.1.g42880"/>
</dbReference>
<dbReference type="AlphaFoldDB" id="A0A915KVQ6"/>